<evidence type="ECO:0000256" key="2">
    <source>
        <dbReference type="SAM" id="SignalP"/>
    </source>
</evidence>
<dbReference type="EMBL" id="DVIU01000212">
    <property type="protein sequence ID" value="HIS37087.1"/>
    <property type="molecule type" value="Genomic_DNA"/>
</dbReference>
<feature type="signal peptide" evidence="2">
    <location>
        <begin position="1"/>
        <end position="23"/>
    </location>
</feature>
<name>A0A9D1F128_9BACT</name>
<evidence type="ECO:0000313" key="3">
    <source>
        <dbReference type="EMBL" id="HIS37087.1"/>
    </source>
</evidence>
<reference evidence="3" key="2">
    <citation type="journal article" date="2021" name="PeerJ">
        <title>Extensive microbial diversity within the chicken gut microbiome revealed by metagenomics and culture.</title>
        <authorList>
            <person name="Gilroy R."/>
            <person name="Ravi A."/>
            <person name="Getino M."/>
            <person name="Pursley I."/>
            <person name="Horton D.L."/>
            <person name="Alikhan N.F."/>
            <person name="Baker D."/>
            <person name="Gharbi K."/>
            <person name="Hall N."/>
            <person name="Watson M."/>
            <person name="Adriaenssens E.M."/>
            <person name="Foster-Nyarko E."/>
            <person name="Jarju S."/>
            <person name="Secka A."/>
            <person name="Antonio M."/>
            <person name="Oren A."/>
            <person name="Chaudhuri R.R."/>
            <person name="La Ragione R."/>
            <person name="Hildebrand F."/>
            <person name="Pallen M.J."/>
        </authorList>
    </citation>
    <scope>NUCLEOTIDE SEQUENCE</scope>
    <source>
        <strain evidence="3">6276</strain>
    </source>
</reference>
<organism evidence="3 4">
    <name type="scientific">Candidatus Scatousia excrementigallinarum</name>
    <dbReference type="NCBI Taxonomy" id="2840935"/>
    <lineage>
        <taxon>Bacteria</taxon>
        <taxon>Candidatus Scatousia</taxon>
    </lineage>
</organism>
<reference evidence="3" key="1">
    <citation type="submission" date="2020-10" db="EMBL/GenBank/DDBJ databases">
        <authorList>
            <person name="Gilroy R."/>
        </authorList>
    </citation>
    <scope>NUCLEOTIDE SEQUENCE</scope>
    <source>
        <strain evidence="3">6276</strain>
    </source>
</reference>
<feature type="compositionally biased region" description="Polar residues" evidence="1">
    <location>
        <begin position="58"/>
        <end position="68"/>
    </location>
</feature>
<keyword evidence="2" id="KW-0732">Signal</keyword>
<protein>
    <submittedName>
        <fullName evidence="3">Uncharacterized protein</fullName>
    </submittedName>
</protein>
<dbReference type="Proteomes" id="UP000823928">
    <property type="component" value="Unassembled WGS sequence"/>
</dbReference>
<gene>
    <name evidence="3" type="ORF">IAC10_10745</name>
</gene>
<evidence type="ECO:0000256" key="1">
    <source>
        <dbReference type="SAM" id="MobiDB-lite"/>
    </source>
</evidence>
<feature type="compositionally biased region" description="Low complexity" evidence="1">
    <location>
        <begin position="70"/>
        <end position="87"/>
    </location>
</feature>
<accession>A0A9D1F128</accession>
<evidence type="ECO:0000313" key="4">
    <source>
        <dbReference type="Proteomes" id="UP000823928"/>
    </source>
</evidence>
<feature type="chain" id="PRO_5039466891" evidence="2">
    <location>
        <begin position="24"/>
        <end position="301"/>
    </location>
</feature>
<sequence>MGLLKKCICSAFAFMIYAMPAYSLELDMSVDEEIRKNYNPSQLEIDALPPVPEIKNSAPKSSVSTPSAPSKPVTTTTNTPPKTVPSTDFAKSTGRVKKELPKTSSKDDFAAIKIKKGTKFLVKSQTNVSDYSRAGAGLSFVSLEPVTKRYVTIPAGTVFKGVVVESHQPQATGNGGLIVIKANKMLYNGASYAMNAKITKAGGKKIFLNNIKGKRQYWQGVAKQIDKGENFYKKTRRTSKKLADNPVGVILSPIPTITGVVVYAVNLVGSPLFSIYYKGGHVSLPAGSLFEIKLLDDLYMY</sequence>
<feature type="region of interest" description="Disordered" evidence="1">
    <location>
        <begin position="48"/>
        <end position="101"/>
    </location>
</feature>
<comment type="caution">
    <text evidence="3">The sequence shown here is derived from an EMBL/GenBank/DDBJ whole genome shotgun (WGS) entry which is preliminary data.</text>
</comment>
<dbReference type="AlphaFoldDB" id="A0A9D1F128"/>
<proteinExistence type="predicted"/>